<keyword evidence="1" id="KW-0732">Signal</keyword>
<evidence type="ECO:0000313" key="4">
    <source>
        <dbReference type="Proteomes" id="UP000198372"/>
    </source>
</evidence>
<dbReference type="AlphaFoldDB" id="A0A238FM50"/>
<evidence type="ECO:0000313" key="2">
    <source>
        <dbReference type="EMBL" id="SCV74832.1"/>
    </source>
</evidence>
<dbReference type="STRING" id="269621.A0A238FM50"/>
<keyword evidence="4" id="KW-1185">Reference proteome</keyword>
<reference evidence="2" key="2">
    <citation type="submission" date="2016-09" db="EMBL/GenBank/DDBJ databases">
        <authorList>
            <person name="Capua I."/>
            <person name="De Benedictis P."/>
            <person name="Joannis T."/>
            <person name="Lombin L.H."/>
            <person name="Cattoli G."/>
        </authorList>
    </citation>
    <scope>NUCLEOTIDE SEQUENCE [LARGE SCALE GENOMIC DNA]</scope>
</reference>
<protein>
    <submittedName>
        <fullName evidence="2">BQ2448_7861 protein</fullName>
    </submittedName>
    <submittedName>
        <fullName evidence="3">BQ2448_7869 protein</fullName>
    </submittedName>
</protein>
<dbReference type="Proteomes" id="UP000198372">
    <property type="component" value="Unassembled WGS sequence"/>
</dbReference>
<feature type="signal peptide" evidence="1">
    <location>
        <begin position="1"/>
        <end position="21"/>
    </location>
</feature>
<dbReference type="EMBL" id="FMSP01000024">
    <property type="protein sequence ID" value="SCV74840.1"/>
    <property type="molecule type" value="Genomic_DNA"/>
</dbReference>
<proteinExistence type="predicted"/>
<evidence type="ECO:0000313" key="3">
    <source>
        <dbReference type="EMBL" id="SCV74840.1"/>
    </source>
</evidence>
<gene>
    <name evidence="2" type="ORF">BQ2448_7861</name>
    <name evidence="3" type="ORF">BQ2448_7869</name>
</gene>
<name>A0A238FM50_9BASI</name>
<sequence length="66" mass="7540">MRRLQFPLRVALAIMINKAQGQSRDCVAVDRSMHAISTHGQLMWHCLEPCVLIKLEYFSLLGTPMI</sequence>
<reference evidence="4" key="1">
    <citation type="submission" date="2016-09" db="EMBL/GenBank/DDBJ databases">
        <authorList>
            <person name="Jeantristanb JTB J.-T."/>
            <person name="Ricardo R."/>
        </authorList>
    </citation>
    <scope>NUCLEOTIDE SEQUENCE [LARGE SCALE GENOMIC DNA]</scope>
</reference>
<dbReference type="OrthoDB" id="2540245at2759"/>
<dbReference type="EMBL" id="FMSP01000024">
    <property type="protein sequence ID" value="SCV74832.1"/>
    <property type="molecule type" value="Genomic_DNA"/>
</dbReference>
<accession>A0A238FM50</accession>
<feature type="chain" id="PRO_5014280820" evidence="1">
    <location>
        <begin position="22"/>
        <end position="66"/>
    </location>
</feature>
<evidence type="ECO:0000256" key="1">
    <source>
        <dbReference type="SAM" id="SignalP"/>
    </source>
</evidence>
<organism evidence="2 4">
    <name type="scientific">Microbotryum intermedium</name>
    <dbReference type="NCBI Taxonomy" id="269621"/>
    <lineage>
        <taxon>Eukaryota</taxon>
        <taxon>Fungi</taxon>
        <taxon>Dikarya</taxon>
        <taxon>Basidiomycota</taxon>
        <taxon>Pucciniomycotina</taxon>
        <taxon>Microbotryomycetes</taxon>
        <taxon>Microbotryales</taxon>
        <taxon>Microbotryaceae</taxon>
        <taxon>Microbotryum</taxon>
    </lineage>
</organism>